<dbReference type="Proteomes" id="UP000515498">
    <property type="component" value="Chromosome"/>
</dbReference>
<dbReference type="KEGG" id="mflu:HZU40_04100"/>
<evidence type="ECO:0000313" key="2">
    <source>
        <dbReference type="EMBL" id="QNJ93534.1"/>
    </source>
</evidence>
<dbReference type="RefSeq" id="WP_090359329.1">
    <property type="nucleotide sequence ID" value="NZ_CP059894.1"/>
</dbReference>
<evidence type="ECO:0000313" key="4">
    <source>
        <dbReference type="Proteomes" id="UP000199707"/>
    </source>
</evidence>
<gene>
    <name evidence="2" type="ORF">HZU40_04100</name>
    <name evidence="3" type="ORF">SAMN02799620_03621</name>
</gene>
<keyword evidence="1" id="KW-1133">Transmembrane helix</keyword>
<reference evidence="3" key="2">
    <citation type="submission" date="2016-10" db="EMBL/GenBank/DDBJ databases">
        <authorList>
            <person name="de Groot N.N."/>
        </authorList>
    </citation>
    <scope>NUCLEOTIDE SEQUENCE [LARGE SCALE GENOMIC DNA]</scope>
    <source>
        <strain evidence="3">UNC267MFSha1.1M11</strain>
    </source>
</reference>
<keyword evidence="1" id="KW-0812">Transmembrane</keyword>
<sequence length="74" mass="7374">MSTPVTPPGRDDAPATIGLLLNFAALIAITGSLALALGGHTAVAVLLAVVAATGFVASLVLFAFDSRRAEQPAD</sequence>
<dbReference type="EMBL" id="CP059894">
    <property type="protein sequence ID" value="QNJ93534.1"/>
    <property type="molecule type" value="Genomic_DNA"/>
</dbReference>
<proteinExistence type="predicted"/>
<dbReference type="EMBL" id="FMUB01000007">
    <property type="protein sequence ID" value="SCX24185.1"/>
    <property type="molecule type" value="Genomic_DNA"/>
</dbReference>
<feature type="transmembrane region" description="Helical" evidence="1">
    <location>
        <begin position="15"/>
        <end position="37"/>
    </location>
</feature>
<evidence type="ECO:0000256" key="1">
    <source>
        <dbReference type="SAM" id="Phobius"/>
    </source>
</evidence>
<name>A0A1G4WKU6_9MYCO</name>
<protein>
    <submittedName>
        <fullName evidence="3">Uncharacterized protein</fullName>
    </submittedName>
</protein>
<dbReference type="Proteomes" id="UP000199707">
    <property type="component" value="Unassembled WGS sequence"/>
</dbReference>
<reference evidence="2 5" key="3">
    <citation type="submission" date="2020-07" db="EMBL/GenBank/DDBJ databases">
        <title>Draft genome sequence of four isobutane-metabolizing strains capable of cometabolically degrading diverse ether contaminants.</title>
        <authorList>
            <person name="Chen W."/>
            <person name="Faulkner N."/>
            <person name="Smith C."/>
            <person name="Hyman M."/>
        </authorList>
    </citation>
    <scope>NUCLEOTIDE SEQUENCE [LARGE SCALE GENOMIC DNA]</scope>
    <source>
        <strain evidence="2 5">2A</strain>
    </source>
</reference>
<accession>A0A1G4WKU6</accession>
<keyword evidence="1" id="KW-0472">Membrane</keyword>
<evidence type="ECO:0000313" key="3">
    <source>
        <dbReference type="EMBL" id="SCX24185.1"/>
    </source>
</evidence>
<evidence type="ECO:0000313" key="5">
    <source>
        <dbReference type="Proteomes" id="UP000515498"/>
    </source>
</evidence>
<feature type="transmembrane region" description="Helical" evidence="1">
    <location>
        <begin position="44"/>
        <end position="64"/>
    </location>
</feature>
<reference evidence="4" key="1">
    <citation type="submission" date="2016-10" db="EMBL/GenBank/DDBJ databases">
        <authorList>
            <person name="Varghese N."/>
            <person name="Submissions S."/>
        </authorList>
    </citation>
    <scope>NUCLEOTIDE SEQUENCE [LARGE SCALE GENOMIC DNA]</scope>
    <source>
        <strain evidence="4">UNC267MFSha1.1M11</strain>
    </source>
</reference>
<dbReference type="AlphaFoldDB" id="A0A1G4WKU6"/>
<organism evidence="3 4">
    <name type="scientific">Mycolicibacterium fluoranthenivorans</name>
    <dbReference type="NCBI Taxonomy" id="258505"/>
    <lineage>
        <taxon>Bacteria</taxon>
        <taxon>Bacillati</taxon>
        <taxon>Actinomycetota</taxon>
        <taxon>Actinomycetes</taxon>
        <taxon>Mycobacteriales</taxon>
        <taxon>Mycobacteriaceae</taxon>
        <taxon>Mycolicibacterium</taxon>
    </lineage>
</organism>